<reference evidence="3" key="1">
    <citation type="journal article" date="2020" name="Stud. Mycol.">
        <title>101 Dothideomycetes genomes: A test case for predicting lifestyles and emergence of pathogens.</title>
        <authorList>
            <person name="Haridas S."/>
            <person name="Albert R."/>
            <person name="Binder M."/>
            <person name="Bloem J."/>
            <person name="LaButti K."/>
            <person name="Salamov A."/>
            <person name="Andreopoulos B."/>
            <person name="Baker S."/>
            <person name="Barry K."/>
            <person name="Bills G."/>
            <person name="Bluhm B."/>
            <person name="Cannon C."/>
            <person name="Castanera R."/>
            <person name="Culley D."/>
            <person name="Daum C."/>
            <person name="Ezra D."/>
            <person name="Gonzalez J."/>
            <person name="Henrissat B."/>
            <person name="Kuo A."/>
            <person name="Liang C."/>
            <person name="Lipzen A."/>
            <person name="Lutzoni F."/>
            <person name="Magnuson J."/>
            <person name="Mondo S."/>
            <person name="Nolan M."/>
            <person name="Ohm R."/>
            <person name="Pangilinan J."/>
            <person name="Park H.-J."/>
            <person name="Ramirez L."/>
            <person name="Alfaro M."/>
            <person name="Sun H."/>
            <person name="Tritt A."/>
            <person name="Yoshinaga Y."/>
            <person name="Zwiers L.-H."/>
            <person name="Turgeon B."/>
            <person name="Goodwin S."/>
            <person name="Spatafora J."/>
            <person name="Crous P."/>
            <person name="Grigoriev I."/>
        </authorList>
    </citation>
    <scope>NUCLEOTIDE SEQUENCE [LARGE SCALE GENOMIC DNA]</scope>
    <source>
        <strain evidence="3">CECT 20119</strain>
    </source>
</reference>
<name>A0A6A6GFD9_9PEZI</name>
<dbReference type="Gene3D" id="2.60.120.200">
    <property type="match status" value="1"/>
</dbReference>
<gene>
    <name evidence="2" type="ORF">BDZ85DRAFT_100610</name>
</gene>
<organism evidence="2 3">
    <name type="scientific">Elsinoe ampelina</name>
    <dbReference type="NCBI Taxonomy" id="302913"/>
    <lineage>
        <taxon>Eukaryota</taxon>
        <taxon>Fungi</taxon>
        <taxon>Dikarya</taxon>
        <taxon>Ascomycota</taxon>
        <taxon>Pezizomycotina</taxon>
        <taxon>Dothideomycetes</taxon>
        <taxon>Dothideomycetidae</taxon>
        <taxon>Myriangiales</taxon>
        <taxon>Elsinoaceae</taxon>
        <taxon>Elsinoe</taxon>
    </lineage>
</organism>
<dbReference type="PANTHER" id="PTHR35332:SF2">
    <property type="entry name" value="REGULATION OF ENOLASE PROTEIN 1"/>
    <property type="match status" value="1"/>
</dbReference>
<dbReference type="Proteomes" id="UP000799538">
    <property type="component" value="Unassembled WGS sequence"/>
</dbReference>
<evidence type="ECO:0000313" key="2">
    <source>
        <dbReference type="EMBL" id="KAF2224339.1"/>
    </source>
</evidence>
<dbReference type="OrthoDB" id="42525at2759"/>
<sequence>MTSQKWSSSNHPGPIPPVTTPFHLPIPPKTDIWARPPSHEVFTAPVLHTTIPHSSFSLLRATITAPWKHQYDQGGILVSIVSASGPRRWVKCGVEMLDGTPRVGTVARDNWADWSLHPVVHGDGRTATVEFVNEVGKALWVYLVGEDGERYPLREVAWWAGLERGTELQVGVYGAAPGEDGGLEVEFSGLEVKADGK</sequence>
<protein>
    <submittedName>
        <fullName evidence="2">Uncharacterized protein</fullName>
    </submittedName>
</protein>
<dbReference type="PANTHER" id="PTHR35332">
    <property type="entry name" value="REGULATION OF ENOLASE PROTEIN 1"/>
    <property type="match status" value="1"/>
</dbReference>
<accession>A0A6A6GFD9</accession>
<proteinExistence type="predicted"/>
<evidence type="ECO:0000313" key="3">
    <source>
        <dbReference type="Proteomes" id="UP000799538"/>
    </source>
</evidence>
<keyword evidence="3" id="KW-1185">Reference proteome</keyword>
<dbReference type="EMBL" id="ML992505">
    <property type="protein sequence ID" value="KAF2224339.1"/>
    <property type="molecule type" value="Genomic_DNA"/>
</dbReference>
<dbReference type="InterPro" id="IPR009784">
    <property type="entry name" value="DUF1349"/>
</dbReference>
<dbReference type="Pfam" id="PF07081">
    <property type="entry name" value="DUF1349"/>
    <property type="match status" value="1"/>
</dbReference>
<dbReference type="AlphaFoldDB" id="A0A6A6GFD9"/>
<evidence type="ECO:0000256" key="1">
    <source>
        <dbReference type="SAM" id="MobiDB-lite"/>
    </source>
</evidence>
<feature type="region of interest" description="Disordered" evidence="1">
    <location>
        <begin position="1"/>
        <end position="21"/>
    </location>
</feature>
<feature type="compositionally biased region" description="Polar residues" evidence="1">
    <location>
        <begin position="1"/>
        <end position="11"/>
    </location>
</feature>